<dbReference type="Proteomes" id="UP000484885">
    <property type="component" value="Unassembled WGS sequence"/>
</dbReference>
<accession>A0A845UYN4</accession>
<evidence type="ECO:0000256" key="1">
    <source>
        <dbReference type="SAM" id="Phobius"/>
    </source>
</evidence>
<keyword evidence="3" id="KW-1185">Reference proteome</keyword>
<reference evidence="2 3" key="1">
    <citation type="submission" date="2020-02" db="EMBL/GenBank/DDBJ databases">
        <authorList>
            <person name="Zhang X.-Y."/>
        </authorList>
    </citation>
    <scope>NUCLEOTIDE SEQUENCE [LARGE SCALE GENOMIC DNA]</scope>
    <source>
        <strain evidence="2 3">C33</strain>
    </source>
</reference>
<protein>
    <submittedName>
        <fullName evidence="2">Uncharacterized protein</fullName>
    </submittedName>
</protein>
<dbReference type="AlphaFoldDB" id="A0A845UYN4"/>
<keyword evidence="1" id="KW-0472">Membrane</keyword>
<name>A0A845UYN4_9GAMM</name>
<sequence>MPQARYRRTTTSHAIHAIVRRSGQMAGELLALTSLFLGLFASLLTAASFLH</sequence>
<dbReference type="RefSeq" id="WP_164212314.1">
    <property type="nucleotide sequence ID" value="NZ_JAAGSC010000044.1"/>
</dbReference>
<organism evidence="2 3">
    <name type="scientific">Wenzhouxiangella limi</name>
    <dbReference type="NCBI Taxonomy" id="2707351"/>
    <lineage>
        <taxon>Bacteria</taxon>
        <taxon>Pseudomonadati</taxon>
        <taxon>Pseudomonadota</taxon>
        <taxon>Gammaproteobacteria</taxon>
        <taxon>Chromatiales</taxon>
        <taxon>Wenzhouxiangellaceae</taxon>
        <taxon>Wenzhouxiangella</taxon>
    </lineage>
</organism>
<comment type="caution">
    <text evidence="2">The sequence shown here is derived from an EMBL/GenBank/DDBJ whole genome shotgun (WGS) entry which is preliminary data.</text>
</comment>
<proteinExistence type="predicted"/>
<evidence type="ECO:0000313" key="2">
    <source>
        <dbReference type="EMBL" id="NDY96933.1"/>
    </source>
</evidence>
<gene>
    <name evidence="2" type="ORF">G3I74_14465</name>
</gene>
<keyword evidence="1" id="KW-0812">Transmembrane</keyword>
<keyword evidence="1" id="KW-1133">Transmembrane helix</keyword>
<evidence type="ECO:0000313" key="3">
    <source>
        <dbReference type="Proteomes" id="UP000484885"/>
    </source>
</evidence>
<dbReference type="EMBL" id="JAAGSC010000044">
    <property type="protein sequence ID" value="NDY96933.1"/>
    <property type="molecule type" value="Genomic_DNA"/>
</dbReference>
<feature type="transmembrane region" description="Helical" evidence="1">
    <location>
        <begin position="29"/>
        <end position="50"/>
    </location>
</feature>